<dbReference type="SUPFAM" id="SSF54001">
    <property type="entry name" value="Cysteine proteinases"/>
    <property type="match status" value="1"/>
</dbReference>
<evidence type="ECO:0000313" key="7">
    <source>
        <dbReference type="Proteomes" id="UP001341840"/>
    </source>
</evidence>
<reference evidence="6 7" key="1">
    <citation type="journal article" date="2023" name="Plants (Basel)">
        <title>Bridging the Gap: Combining Genomics and Transcriptomics Approaches to Understand Stylosanthes scabra, an Orphan Legume from the Brazilian Caatinga.</title>
        <authorList>
            <person name="Ferreira-Neto J.R.C."/>
            <person name="da Silva M.D."/>
            <person name="Binneck E."/>
            <person name="de Melo N.F."/>
            <person name="da Silva R.H."/>
            <person name="de Melo A.L.T.M."/>
            <person name="Pandolfi V."/>
            <person name="Bustamante F.O."/>
            <person name="Brasileiro-Vidal A.C."/>
            <person name="Benko-Iseppon A.M."/>
        </authorList>
    </citation>
    <scope>NUCLEOTIDE SEQUENCE [LARGE SCALE GENOMIC DNA]</scope>
    <source>
        <tissue evidence="6">Leaves</tissue>
    </source>
</reference>
<dbReference type="Pfam" id="PF02902">
    <property type="entry name" value="Peptidase_C48"/>
    <property type="match status" value="1"/>
</dbReference>
<keyword evidence="2" id="KW-0645">Protease</keyword>
<comment type="similarity">
    <text evidence="1">Belongs to the peptidase C48 family.</text>
</comment>
<evidence type="ECO:0000313" key="6">
    <source>
        <dbReference type="EMBL" id="MED6147229.1"/>
    </source>
</evidence>
<dbReference type="Proteomes" id="UP001341840">
    <property type="component" value="Unassembled WGS sequence"/>
</dbReference>
<feature type="domain" description="Ubiquitin-like protease family profile" evidence="5">
    <location>
        <begin position="284"/>
        <end position="335"/>
    </location>
</feature>
<comment type="caution">
    <text evidence="6">The sequence shown here is derived from an EMBL/GenBank/DDBJ whole genome shotgun (WGS) entry which is preliminary data.</text>
</comment>
<feature type="region of interest" description="Disordered" evidence="4">
    <location>
        <begin position="50"/>
        <end position="82"/>
    </location>
</feature>
<name>A0ABU6TFS8_9FABA</name>
<dbReference type="Gene3D" id="3.40.395.10">
    <property type="entry name" value="Adenoviral Proteinase, Chain A"/>
    <property type="match status" value="1"/>
</dbReference>
<accession>A0ABU6TFS8</accession>
<dbReference type="EMBL" id="JASCZI010090859">
    <property type="protein sequence ID" value="MED6147229.1"/>
    <property type="molecule type" value="Genomic_DNA"/>
</dbReference>
<sequence>MEAYNDVVHDLHLIVYDLKAANAHYEDGTPTLCCCEIDCTRKVIVENTDKPNQRKRGRPLDNGNNHKQGDPTYYPSPHSLANNNFEVETAPKKKATSDVRRHANPLLNPFHAQVDLMTVALCIPTAKRRQNADTEPIDLDMNKNHNHLIPLGKEGRHISLQVVGMTTDHIPKRICMVYSTPSGMDIGGVALAVVAYIFSDELPQKQVLVNVGHGDKTSIHTLVPRAKVVDDILDLVTCMLSHNAPRDKWYMPTTMMYGGVHVAFLEERTLSSGSMATIKKNHMRSKVDEVTWIYQPMFLHGHWFLMIIDVKGMKLLYLDSMRDPAMTEERKDAMMNVTWLSEVGAKRLRFSTFDFVEPQVCEWMIQEAIWGNHNVQKVNLDTRMSVAVDLVLRPHNTLTTEVMQKAINHWKRKSGK</sequence>
<keyword evidence="3" id="KW-0378">Hydrolase</keyword>
<protein>
    <recommendedName>
        <fullName evidence="5">Ubiquitin-like protease family profile domain-containing protein</fullName>
    </recommendedName>
</protein>
<gene>
    <name evidence="6" type="ORF">PIB30_042183</name>
</gene>
<evidence type="ECO:0000256" key="3">
    <source>
        <dbReference type="ARBA" id="ARBA00022801"/>
    </source>
</evidence>
<evidence type="ECO:0000256" key="1">
    <source>
        <dbReference type="ARBA" id="ARBA00005234"/>
    </source>
</evidence>
<organism evidence="6 7">
    <name type="scientific">Stylosanthes scabra</name>
    <dbReference type="NCBI Taxonomy" id="79078"/>
    <lineage>
        <taxon>Eukaryota</taxon>
        <taxon>Viridiplantae</taxon>
        <taxon>Streptophyta</taxon>
        <taxon>Embryophyta</taxon>
        <taxon>Tracheophyta</taxon>
        <taxon>Spermatophyta</taxon>
        <taxon>Magnoliopsida</taxon>
        <taxon>eudicotyledons</taxon>
        <taxon>Gunneridae</taxon>
        <taxon>Pentapetalae</taxon>
        <taxon>rosids</taxon>
        <taxon>fabids</taxon>
        <taxon>Fabales</taxon>
        <taxon>Fabaceae</taxon>
        <taxon>Papilionoideae</taxon>
        <taxon>50 kb inversion clade</taxon>
        <taxon>dalbergioids sensu lato</taxon>
        <taxon>Dalbergieae</taxon>
        <taxon>Pterocarpus clade</taxon>
        <taxon>Stylosanthes</taxon>
    </lineage>
</organism>
<evidence type="ECO:0000259" key="5">
    <source>
        <dbReference type="Pfam" id="PF02902"/>
    </source>
</evidence>
<keyword evidence="7" id="KW-1185">Reference proteome</keyword>
<proteinExistence type="inferred from homology"/>
<dbReference type="InterPro" id="IPR003653">
    <property type="entry name" value="Peptidase_C48_C"/>
</dbReference>
<evidence type="ECO:0000256" key="2">
    <source>
        <dbReference type="ARBA" id="ARBA00022670"/>
    </source>
</evidence>
<evidence type="ECO:0000256" key="4">
    <source>
        <dbReference type="SAM" id="MobiDB-lite"/>
    </source>
</evidence>
<dbReference type="InterPro" id="IPR038765">
    <property type="entry name" value="Papain-like_cys_pep_sf"/>
</dbReference>